<dbReference type="AlphaFoldDB" id="A0A1I0X2R7"/>
<evidence type="ECO:0008006" key="4">
    <source>
        <dbReference type="Google" id="ProtNLM"/>
    </source>
</evidence>
<dbReference type="PANTHER" id="PTHR37422">
    <property type="entry name" value="TEICHURONIC ACID BIOSYNTHESIS PROTEIN TUAE"/>
    <property type="match status" value="1"/>
</dbReference>
<feature type="transmembrane region" description="Helical" evidence="1">
    <location>
        <begin position="114"/>
        <end position="132"/>
    </location>
</feature>
<sequence>MRRHRSVRRLKAAYFLPLFAALPASLVAVSVGGRWAAVVVFACISSIVYIADEERVYLAAIALVPFIAGIRRISAGERGYVENDPLVLLPVMVAAPVLISILRSRVAVRRGGALLLLACCGSILVSAAVGLVQGQSAVLYGAILQLVPLVAGVGIACGLFVGLHLKVLRVAVATGVVVAVYGIMQRFYAPSWDLAWLRDRQEVLVSIGPPIQGQFRVFSTMESPGPYALFLAIAVTLCAVRAAYSDGRRAIFVAVALILFVAMCLSSVRAAIFAVPIALIVALVASRRLGAPGAVVLAGASVAIVSTLPVWLDRGGSESSVSAARYSLSALGEDGSFQERTELLAQFASVLRSPFGSGPGTVTPLDNGYLARGLELGMFGLVIFLAIVLLAVREGLRAAPTDAAAGLALSVVVLGAVFELSGAAVSGSIGYFFWPSVGYLFSDLVVRRGAALRQERPEGTVIA</sequence>
<feature type="transmembrane region" description="Helical" evidence="1">
    <location>
        <begin position="374"/>
        <end position="392"/>
    </location>
</feature>
<dbReference type="STRING" id="988821.SAMN05421867_10447"/>
<feature type="transmembrane region" description="Helical" evidence="1">
    <location>
        <begin position="404"/>
        <end position="434"/>
    </location>
</feature>
<feature type="transmembrane region" description="Helical" evidence="1">
    <location>
        <begin position="138"/>
        <end position="163"/>
    </location>
</feature>
<evidence type="ECO:0000313" key="3">
    <source>
        <dbReference type="Proteomes" id="UP000199012"/>
    </source>
</evidence>
<evidence type="ECO:0000256" key="1">
    <source>
        <dbReference type="SAM" id="Phobius"/>
    </source>
</evidence>
<organism evidence="2 3">
    <name type="scientific">Cellulomonas marina</name>
    <dbReference type="NCBI Taxonomy" id="988821"/>
    <lineage>
        <taxon>Bacteria</taxon>
        <taxon>Bacillati</taxon>
        <taxon>Actinomycetota</taxon>
        <taxon>Actinomycetes</taxon>
        <taxon>Micrococcales</taxon>
        <taxon>Cellulomonadaceae</taxon>
        <taxon>Cellulomonas</taxon>
    </lineage>
</organism>
<feature type="transmembrane region" description="Helical" evidence="1">
    <location>
        <begin position="170"/>
        <end position="188"/>
    </location>
</feature>
<keyword evidence="1" id="KW-0472">Membrane</keyword>
<feature type="transmembrane region" description="Helical" evidence="1">
    <location>
        <begin position="35"/>
        <end position="51"/>
    </location>
</feature>
<feature type="transmembrane region" description="Helical" evidence="1">
    <location>
        <begin position="86"/>
        <end position="102"/>
    </location>
</feature>
<reference evidence="2 3" key="1">
    <citation type="submission" date="2016-10" db="EMBL/GenBank/DDBJ databases">
        <authorList>
            <person name="de Groot N.N."/>
        </authorList>
    </citation>
    <scope>NUCLEOTIDE SEQUENCE [LARGE SCALE GENOMIC DNA]</scope>
    <source>
        <strain evidence="2 3">CGMCC 4.6945</strain>
    </source>
</reference>
<feature type="transmembrane region" description="Helical" evidence="1">
    <location>
        <begin position="251"/>
        <end position="284"/>
    </location>
</feature>
<feature type="transmembrane region" description="Helical" evidence="1">
    <location>
        <begin position="12"/>
        <end position="29"/>
    </location>
</feature>
<name>A0A1I0X2R7_9CELL</name>
<dbReference type="EMBL" id="FOKA01000004">
    <property type="protein sequence ID" value="SFA94678.1"/>
    <property type="molecule type" value="Genomic_DNA"/>
</dbReference>
<feature type="transmembrane region" description="Helical" evidence="1">
    <location>
        <begin position="56"/>
        <end position="74"/>
    </location>
</feature>
<keyword evidence="1" id="KW-1133">Transmembrane helix</keyword>
<proteinExistence type="predicted"/>
<dbReference type="InterPro" id="IPR051533">
    <property type="entry name" value="WaaL-like"/>
</dbReference>
<accession>A0A1I0X2R7</accession>
<dbReference type="PANTHER" id="PTHR37422:SF13">
    <property type="entry name" value="LIPOPOLYSACCHARIDE BIOSYNTHESIS PROTEIN PA4999-RELATED"/>
    <property type="match status" value="1"/>
</dbReference>
<keyword evidence="1" id="KW-0812">Transmembrane</keyword>
<keyword evidence="3" id="KW-1185">Reference proteome</keyword>
<protein>
    <recommendedName>
        <fullName evidence="4">O-antigen ligase</fullName>
    </recommendedName>
</protein>
<gene>
    <name evidence="2" type="ORF">SAMN05421867_10447</name>
</gene>
<dbReference type="Proteomes" id="UP000199012">
    <property type="component" value="Unassembled WGS sequence"/>
</dbReference>
<evidence type="ECO:0000313" key="2">
    <source>
        <dbReference type="EMBL" id="SFA94678.1"/>
    </source>
</evidence>
<feature type="transmembrane region" description="Helical" evidence="1">
    <location>
        <begin position="227"/>
        <end position="244"/>
    </location>
</feature>